<dbReference type="EMBL" id="FUYP01000091">
    <property type="protein sequence ID" value="SKC10120.1"/>
    <property type="molecule type" value="Genomic_DNA"/>
</dbReference>
<dbReference type="InterPro" id="IPR000944">
    <property type="entry name" value="Tscrpt_reg_Rrf2"/>
</dbReference>
<dbReference type="SUPFAM" id="SSF46785">
    <property type="entry name" value="Winged helix' DNA-binding domain"/>
    <property type="match status" value="1"/>
</dbReference>
<dbReference type="Pfam" id="PF02082">
    <property type="entry name" value="Rrf2"/>
    <property type="match status" value="1"/>
</dbReference>
<dbReference type="Proteomes" id="UP000190044">
    <property type="component" value="Unassembled WGS sequence"/>
</dbReference>
<proteinExistence type="predicted"/>
<evidence type="ECO:0000313" key="2">
    <source>
        <dbReference type="Proteomes" id="UP000190044"/>
    </source>
</evidence>
<dbReference type="InterPro" id="IPR036388">
    <property type="entry name" value="WH-like_DNA-bd_sf"/>
</dbReference>
<dbReference type="AlphaFoldDB" id="A0A1T5GP69"/>
<gene>
    <name evidence="1" type="ORF">SAMN06295937_10911</name>
</gene>
<dbReference type="GO" id="GO:0005829">
    <property type="term" value="C:cytosol"/>
    <property type="evidence" value="ECO:0007669"/>
    <property type="project" value="TreeGrafter"/>
</dbReference>
<dbReference type="PANTHER" id="PTHR33221:SF15">
    <property type="entry name" value="HTH-TYPE TRANSCRIPTIONAL REGULATOR YWGB-RELATED"/>
    <property type="match status" value="1"/>
</dbReference>
<keyword evidence="2" id="KW-1185">Reference proteome</keyword>
<protein>
    <submittedName>
        <fullName evidence="1">Transcriptional regulator, BadM/Rrf2 family</fullName>
    </submittedName>
</protein>
<evidence type="ECO:0000313" key="1">
    <source>
        <dbReference type="EMBL" id="SKC10120.1"/>
    </source>
</evidence>
<accession>A0A1T5GP69</accession>
<dbReference type="InterPro" id="IPR036390">
    <property type="entry name" value="WH_DNA-bd_sf"/>
</dbReference>
<sequence length="162" mass="17324">MMTSTRFAVAIHILAGIALHDGEAVRSEDLARSINTNASVVRRIVGLLADAGITRSQLGQGGGSLLARSADAITLLDVMRAVEEPGFFALHRAEPNQQCSLGRNIVPVLEAELDRVSATMEDALAKTTLTDIIHKVEGRVGKPFTPQNWRASAKSRTKIAIA</sequence>
<dbReference type="GO" id="GO:0003700">
    <property type="term" value="F:DNA-binding transcription factor activity"/>
    <property type="evidence" value="ECO:0007669"/>
    <property type="project" value="TreeGrafter"/>
</dbReference>
<organism evidence="1 2">
    <name type="scientific">Sphingopyxis flava</name>
    <dbReference type="NCBI Taxonomy" id="1507287"/>
    <lineage>
        <taxon>Bacteria</taxon>
        <taxon>Pseudomonadati</taxon>
        <taxon>Pseudomonadota</taxon>
        <taxon>Alphaproteobacteria</taxon>
        <taxon>Sphingomonadales</taxon>
        <taxon>Sphingomonadaceae</taxon>
        <taxon>Sphingopyxis</taxon>
    </lineage>
</organism>
<name>A0A1T5GP69_9SPHN</name>
<dbReference type="OrthoDB" id="9800506at2"/>
<dbReference type="PANTHER" id="PTHR33221">
    <property type="entry name" value="WINGED HELIX-TURN-HELIX TRANSCRIPTIONAL REGULATOR, RRF2 FAMILY"/>
    <property type="match status" value="1"/>
</dbReference>
<reference evidence="2" key="1">
    <citation type="submission" date="2017-02" db="EMBL/GenBank/DDBJ databases">
        <authorList>
            <person name="Varghese N."/>
            <person name="Submissions S."/>
        </authorList>
    </citation>
    <scope>NUCLEOTIDE SEQUENCE [LARGE SCALE GENOMIC DNA]</scope>
    <source>
        <strain evidence="2">R11H</strain>
    </source>
</reference>
<dbReference type="PROSITE" id="PS51197">
    <property type="entry name" value="HTH_RRF2_2"/>
    <property type="match status" value="1"/>
</dbReference>
<dbReference type="Gene3D" id="1.10.10.10">
    <property type="entry name" value="Winged helix-like DNA-binding domain superfamily/Winged helix DNA-binding domain"/>
    <property type="match status" value="1"/>
</dbReference>